<protein>
    <submittedName>
        <fullName evidence="1">Uncharacterized protein</fullName>
    </submittedName>
</protein>
<comment type="caution">
    <text evidence="1">The sequence shown here is derived from an EMBL/GenBank/DDBJ whole genome shotgun (WGS) entry which is preliminary data.</text>
</comment>
<gene>
    <name evidence="1" type="ORF">CBR_g37912</name>
</gene>
<name>A0A388LP82_CHABU</name>
<sequence>MGVVKAGVADRPAVEVEIEAVEVGVADGPAVEVEVEEVEVGVGVRRGGRGGRLEPDVEVGIMVVTTWMEGAQCLSHVIYLAGEAGDGGGEGGLEGTNGVLHGLHHVVKAVYGCSVNGGHVDGGGTVLHVEGEAGGKEVDVAVEAAAAAAFSAAQAAARREVLVRRGMKEKKMCEFCRFFWY</sequence>
<organism evidence="1 2">
    <name type="scientific">Chara braunii</name>
    <name type="common">Braun's stonewort</name>
    <dbReference type="NCBI Taxonomy" id="69332"/>
    <lineage>
        <taxon>Eukaryota</taxon>
        <taxon>Viridiplantae</taxon>
        <taxon>Streptophyta</taxon>
        <taxon>Charophyceae</taxon>
        <taxon>Charales</taxon>
        <taxon>Characeae</taxon>
        <taxon>Chara</taxon>
    </lineage>
</organism>
<evidence type="ECO:0000313" key="1">
    <source>
        <dbReference type="EMBL" id="GBG84035.1"/>
    </source>
</evidence>
<proteinExistence type="predicted"/>
<accession>A0A388LP82</accession>
<dbReference type="Proteomes" id="UP000265515">
    <property type="component" value="Unassembled WGS sequence"/>
</dbReference>
<reference evidence="1 2" key="1">
    <citation type="journal article" date="2018" name="Cell">
        <title>The Chara Genome: Secondary Complexity and Implications for Plant Terrestrialization.</title>
        <authorList>
            <person name="Nishiyama T."/>
            <person name="Sakayama H."/>
            <person name="Vries J.D."/>
            <person name="Buschmann H."/>
            <person name="Saint-Marcoux D."/>
            <person name="Ullrich K.K."/>
            <person name="Haas F.B."/>
            <person name="Vanderstraeten L."/>
            <person name="Becker D."/>
            <person name="Lang D."/>
            <person name="Vosolsobe S."/>
            <person name="Rombauts S."/>
            <person name="Wilhelmsson P.K.I."/>
            <person name="Janitza P."/>
            <person name="Kern R."/>
            <person name="Heyl A."/>
            <person name="Rumpler F."/>
            <person name="Villalobos L.I.A.C."/>
            <person name="Clay J.M."/>
            <person name="Skokan R."/>
            <person name="Toyoda A."/>
            <person name="Suzuki Y."/>
            <person name="Kagoshima H."/>
            <person name="Schijlen E."/>
            <person name="Tajeshwar N."/>
            <person name="Catarino B."/>
            <person name="Hetherington A.J."/>
            <person name="Saltykova A."/>
            <person name="Bonnot C."/>
            <person name="Breuninger H."/>
            <person name="Symeonidi A."/>
            <person name="Radhakrishnan G.V."/>
            <person name="Van Nieuwerburgh F."/>
            <person name="Deforce D."/>
            <person name="Chang C."/>
            <person name="Karol K.G."/>
            <person name="Hedrich R."/>
            <person name="Ulvskov P."/>
            <person name="Glockner G."/>
            <person name="Delwiche C.F."/>
            <person name="Petrasek J."/>
            <person name="Van de Peer Y."/>
            <person name="Friml J."/>
            <person name="Beilby M."/>
            <person name="Dolan L."/>
            <person name="Kohara Y."/>
            <person name="Sugano S."/>
            <person name="Fujiyama A."/>
            <person name="Delaux P.-M."/>
            <person name="Quint M."/>
            <person name="TheiBen G."/>
            <person name="Hagemann M."/>
            <person name="Harholt J."/>
            <person name="Dunand C."/>
            <person name="Zachgo S."/>
            <person name="Langdale J."/>
            <person name="Maumus F."/>
            <person name="Straeten D.V.D."/>
            <person name="Gould S.B."/>
            <person name="Rensing S.A."/>
        </authorList>
    </citation>
    <scope>NUCLEOTIDE SEQUENCE [LARGE SCALE GENOMIC DNA]</scope>
    <source>
        <strain evidence="1 2">S276</strain>
    </source>
</reference>
<keyword evidence="2" id="KW-1185">Reference proteome</keyword>
<dbReference type="AlphaFoldDB" id="A0A388LP82"/>
<dbReference type="EMBL" id="BFEA01000461">
    <property type="protein sequence ID" value="GBG84035.1"/>
    <property type="molecule type" value="Genomic_DNA"/>
</dbReference>
<dbReference type="Gramene" id="GBG84035">
    <property type="protein sequence ID" value="GBG84035"/>
    <property type="gene ID" value="CBR_g37912"/>
</dbReference>
<evidence type="ECO:0000313" key="2">
    <source>
        <dbReference type="Proteomes" id="UP000265515"/>
    </source>
</evidence>